<organism evidence="1 2">
    <name type="scientific">Tannerella forsythia</name>
    <name type="common">Bacteroides forsythus</name>
    <dbReference type="NCBI Taxonomy" id="28112"/>
    <lineage>
        <taxon>Bacteria</taxon>
        <taxon>Pseudomonadati</taxon>
        <taxon>Bacteroidota</taxon>
        <taxon>Bacteroidia</taxon>
        <taxon>Bacteroidales</taxon>
        <taxon>Tannerellaceae</taxon>
        <taxon>Tannerella</taxon>
    </lineage>
</organism>
<reference evidence="1 2" key="1">
    <citation type="submission" date="2018-11" db="EMBL/GenBank/DDBJ databases">
        <title>Genomes From Bacteria Associated with the Canine Oral Cavity: a Test Case for Automated Genome-Based Taxonomic Assignment.</title>
        <authorList>
            <person name="Coil D.A."/>
            <person name="Jospin G."/>
            <person name="Darling A.E."/>
            <person name="Wallis C."/>
            <person name="Davis I.J."/>
            <person name="Harris S."/>
            <person name="Eisen J.A."/>
            <person name="Holcombe L.J."/>
            <person name="O'Flynn C."/>
        </authorList>
    </citation>
    <scope>NUCLEOTIDE SEQUENCE [LARGE SCALE GENOMIC DNA]</scope>
    <source>
        <strain evidence="1 2">OH2617_COT-023</strain>
    </source>
</reference>
<dbReference type="OrthoDB" id="1100059at2"/>
<accession>A0A3P1XX58</accession>
<comment type="caution">
    <text evidence="1">The sequence shown here is derived from an EMBL/GenBank/DDBJ whole genome shotgun (WGS) entry which is preliminary data.</text>
</comment>
<name>A0A3P1XX58_TANFO</name>
<dbReference type="Proteomes" id="UP000278609">
    <property type="component" value="Unassembled WGS sequence"/>
</dbReference>
<evidence type="ECO:0000313" key="2">
    <source>
        <dbReference type="Proteomes" id="UP000278609"/>
    </source>
</evidence>
<dbReference type="RefSeq" id="WP_124750738.1">
    <property type="nucleotide sequence ID" value="NZ_RQYS01000008.1"/>
</dbReference>
<dbReference type="EMBL" id="RQYS01000008">
    <property type="protein sequence ID" value="RRD62600.1"/>
    <property type="molecule type" value="Genomic_DNA"/>
</dbReference>
<proteinExistence type="predicted"/>
<dbReference type="AlphaFoldDB" id="A0A3P1XX58"/>
<protein>
    <submittedName>
        <fullName evidence="1">Uncharacterized protein</fullName>
    </submittedName>
</protein>
<evidence type="ECO:0000313" key="1">
    <source>
        <dbReference type="EMBL" id="RRD62600.1"/>
    </source>
</evidence>
<gene>
    <name evidence="1" type="ORF">EII40_02690</name>
</gene>
<sequence>MRKIFFIVLSAISLITYGQDKYNYVHFNELTEVVGTEYVIASLEHRGKMFETVSKFLLFIHTKTGETHEVDFSDDAIIEKFEQIKVDSLDLNVIVVSAKTVDLNRKNGIDWNDPKQIIIISSDGKTKTQLTENRFFVRDWTVNKSTGTILIAGHYDTNNNNKYDKTDKNEIHIYDLKTLKLINKI</sequence>